<feature type="domain" description="ABC transmembrane type-1" evidence="8">
    <location>
        <begin position="60"/>
        <end position="240"/>
    </location>
</feature>
<evidence type="ECO:0000256" key="4">
    <source>
        <dbReference type="ARBA" id="ARBA00022692"/>
    </source>
</evidence>
<dbReference type="PROSITE" id="PS50928">
    <property type="entry name" value="ABC_TM1"/>
    <property type="match status" value="1"/>
</dbReference>
<feature type="transmembrane region" description="Helical" evidence="7">
    <location>
        <begin position="68"/>
        <end position="91"/>
    </location>
</feature>
<dbReference type="InterPro" id="IPR035906">
    <property type="entry name" value="MetI-like_sf"/>
</dbReference>
<dbReference type="CDD" id="cd06261">
    <property type="entry name" value="TM_PBP2"/>
    <property type="match status" value="1"/>
</dbReference>
<comment type="caution">
    <text evidence="9">The sequence shown here is derived from an EMBL/GenBank/DDBJ whole genome shotgun (WGS) entry which is preliminary data.</text>
</comment>
<dbReference type="PANTHER" id="PTHR30151">
    <property type="entry name" value="ALKANE SULFONATE ABC TRANSPORTER-RELATED, MEMBRANE SUBUNIT"/>
    <property type="match status" value="1"/>
</dbReference>
<keyword evidence="4 7" id="KW-0812">Transmembrane</keyword>
<comment type="similarity">
    <text evidence="7">Belongs to the binding-protein-dependent transport system permease family.</text>
</comment>
<evidence type="ECO:0000256" key="5">
    <source>
        <dbReference type="ARBA" id="ARBA00022989"/>
    </source>
</evidence>
<dbReference type="GO" id="GO:0055085">
    <property type="term" value="P:transmembrane transport"/>
    <property type="evidence" value="ECO:0007669"/>
    <property type="project" value="InterPro"/>
</dbReference>
<keyword evidence="2 7" id="KW-0813">Transport</keyword>
<dbReference type="GO" id="GO:0005886">
    <property type="term" value="C:plasma membrane"/>
    <property type="evidence" value="ECO:0007669"/>
    <property type="project" value="UniProtKB-SubCell"/>
</dbReference>
<keyword evidence="6 7" id="KW-0472">Membrane</keyword>
<feature type="transmembrane region" description="Helical" evidence="7">
    <location>
        <begin position="124"/>
        <end position="144"/>
    </location>
</feature>
<reference evidence="9 10" key="1">
    <citation type="submission" date="2019-03" db="EMBL/GenBank/DDBJ databases">
        <title>Genomic Encyclopedia of Type Strains, Phase IV (KMG-IV): sequencing the most valuable type-strain genomes for metagenomic binning, comparative biology and taxonomic classification.</title>
        <authorList>
            <person name="Goeker M."/>
        </authorList>
    </citation>
    <scope>NUCLEOTIDE SEQUENCE [LARGE SCALE GENOMIC DNA]</scope>
    <source>
        <strain evidence="9 10">DSM 102940</strain>
    </source>
</reference>
<keyword evidence="5 7" id="KW-1133">Transmembrane helix</keyword>
<evidence type="ECO:0000256" key="2">
    <source>
        <dbReference type="ARBA" id="ARBA00022448"/>
    </source>
</evidence>
<accession>A0A4R2L495</accession>
<proteinExistence type="inferred from homology"/>
<dbReference type="Gene3D" id="1.10.3720.10">
    <property type="entry name" value="MetI-like"/>
    <property type="match status" value="1"/>
</dbReference>
<dbReference type="AlphaFoldDB" id="A0A4R2L495"/>
<organism evidence="9 10">
    <name type="scientific">Marinisporobacter balticus</name>
    <dbReference type="NCBI Taxonomy" id="2018667"/>
    <lineage>
        <taxon>Bacteria</taxon>
        <taxon>Bacillati</taxon>
        <taxon>Bacillota</taxon>
        <taxon>Clostridia</taxon>
        <taxon>Peptostreptococcales</taxon>
        <taxon>Thermotaleaceae</taxon>
        <taxon>Marinisporobacter</taxon>
    </lineage>
</organism>
<dbReference type="EMBL" id="SLWV01000004">
    <property type="protein sequence ID" value="TCO78656.1"/>
    <property type="molecule type" value="Genomic_DNA"/>
</dbReference>
<evidence type="ECO:0000256" key="6">
    <source>
        <dbReference type="ARBA" id="ARBA00023136"/>
    </source>
</evidence>
<dbReference type="PANTHER" id="PTHR30151:SF0">
    <property type="entry name" value="ABC TRANSPORTER PERMEASE PROTEIN MJ0413-RELATED"/>
    <property type="match status" value="1"/>
</dbReference>
<evidence type="ECO:0000256" key="3">
    <source>
        <dbReference type="ARBA" id="ARBA00022475"/>
    </source>
</evidence>
<protein>
    <submittedName>
        <fullName evidence="9">NitT/TauT family transport system permease protein</fullName>
    </submittedName>
</protein>
<comment type="subcellular location">
    <subcellularLocation>
        <location evidence="1 7">Cell membrane</location>
        <topology evidence="1 7">Multi-pass membrane protein</topology>
    </subcellularLocation>
</comment>
<evidence type="ECO:0000256" key="1">
    <source>
        <dbReference type="ARBA" id="ARBA00004651"/>
    </source>
</evidence>
<evidence type="ECO:0000313" key="10">
    <source>
        <dbReference type="Proteomes" id="UP000294919"/>
    </source>
</evidence>
<dbReference type="InterPro" id="IPR000515">
    <property type="entry name" value="MetI-like"/>
</dbReference>
<dbReference type="SUPFAM" id="SSF161098">
    <property type="entry name" value="MetI-like"/>
    <property type="match status" value="1"/>
</dbReference>
<feature type="transmembrane region" description="Helical" evidence="7">
    <location>
        <begin position="165"/>
        <end position="195"/>
    </location>
</feature>
<evidence type="ECO:0000256" key="7">
    <source>
        <dbReference type="RuleBase" id="RU363032"/>
    </source>
</evidence>
<dbReference type="Pfam" id="PF00528">
    <property type="entry name" value="BPD_transp_1"/>
    <property type="match status" value="1"/>
</dbReference>
<gene>
    <name evidence="9" type="ORF">EV214_10439</name>
</gene>
<dbReference type="Proteomes" id="UP000294919">
    <property type="component" value="Unassembled WGS sequence"/>
</dbReference>
<feature type="transmembrane region" description="Helical" evidence="7">
    <location>
        <begin position="98"/>
        <end position="118"/>
    </location>
</feature>
<keyword evidence="3" id="KW-1003">Cell membrane</keyword>
<sequence>MRISIIINNKFPTILSVLTLIITWKILSEIVDQEMILPSPEVTCKSLIVLLKSKTFFKVVMTTIGRGLVGFFLSCILGLIVGIFTGVSSVIEKIVAPWLIIIKSTPVMSIIILALIWFETEHVPIFVSFLVAFPIICVNVSEGMKSVDQKIIQMAQIYGVKKWRILFEIYLPSIASFFVAGICTAMGIGWKAVIAAEVLSQPKYAIGTSLYTSKIYIETASVFAWTVVAIFLSFVFEKVIRILEKKIIRWRI</sequence>
<evidence type="ECO:0000259" key="8">
    <source>
        <dbReference type="PROSITE" id="PS50928"/>
    </source>
</evidence>
<dbReference type="RefSeq" id="WP_165916231.1">
    <property type="nucleotide sequence ID" value="NZ_SLWV01000004.1"/>
</dbReference>
<feature type="transmembrane region" description="Helical" evidence="7">
    <location>
        <begin position="215"/>
        <end position="236"/>
    </location>
</feature>
<evidence type="ECO:0000313" key="9">
    <source>
        <dbReference type="EMBL" id="TCO78656.1"/>
    </source>
</evidence>
<name>A0A4R2L495_9FIRM</name>
<keyword evidence="10" id="KW-1185">Reference proteome</keyword>